<feature type="region of interest" description="Disordered" evidence="1">
    <location>
        <begin position="126"/>
        <end position="158"/>
    </location>
</feature>
<dbReference type="OrthoDB" id="4528417at2"/>
<dbReference type="AlphaFoldDB" id="A0A4S4FW77"/>
<feature type="region of interest" description="Disordered" evidence="1">
    <location>
        <begin position="195"/>
        <end position="236"/>
    </location>
</feature>
<dbReference type="CDD" id="cd10443">
    <property type="entry name" value="GIY-YIG_HE_Tlr8p_PBC-V_like"/>
    <property type="match status" value="1"/>
</dbReference>
<keyword evidence="4" id="KW-1185">Reference proteome</keyword>
<name>A0A4S4FW77_9MICO</name>
<dbReference type="GO" id="GO:0003677">
    <property type="term" value="F:DNA binding"/>
    <property type="evidence" value="ECO:0007669"/>
    <property type="project" value="InterPro"/>
</dbReference>
<evidence type="ECO:0000259" key="2">
    <source>
        <dbReference type="SMART" id="SM00496"/>
    </source>
</evidence>
<evidence type="ECO:0000313" key="3">
    <source>
        <dbReference type="EMBL" id="THG34551.1"/>
    </source>
</evidence>
<sequence length="267" mass="30018">MSETEVSSPTGRSDYIGAIYAFRAEGSAEFRYVGLTTSTLCKRMQGHFKKAQLRAKFPFYDWLRKQDKETVLMQPLEVVRTSLEDLGEAERKWIAKLRGEGHRLLNLAEGGLGPRGYVWTEEQRKAAGDRARGRPTGVHLYGPDNPRWGQRHTDEQKAKWSIERTGSITGEKNPNFGKFGPAHPSFGRVLSGETKKRLSEQKRGELNPNFGKTASPETRAKLSAARKGQPMPSSIRSAHTRYHTNKGVFKETCIHCVADAAQERESE</sequence>
<dbReference type="EMBL" id="SSSN01000005">
    <property type="protein sequence ID" value="THG34551.1"/>
    <property type="molecule type" value="Genomic_DNA"/>
</dbReference>
<evidence type="ECO:0000313" key="4">
    <source>
        <dbReference type="Proteomes" id="UP000307380"/>
    </source>
</evidence>
<dbReference type="SUPFAM" id="SSF64496">
    <property type="entry name" value="DNA-binding domain of intron-encoded endonucleases"/>
    <property type="match status" value="2"/>
</dbReference>
<gene>
    <name evidence="3" type="ORF">E6C70_09890</name>
</gene>
<feature type="compositionally biased region" description="Basic and acidic residues" evidence="1">
    <location>
        <begin position="195"/>
        <end position="205"/>
    </location>
</feature>
<dbReference type="RefSeq" id="WP_136424350.1">
    <property type="nucleotide sequence ID" value="NZ_SSSN01000005.1"/>
</dbReference>
<feature type="domain" description="Nuclease associated modular" evidence="2">
    <location>
        <begin position="186"/>
        <end position="202"/>
    </location>
</feature>
<organism evidence="3 4">
    <name type="scientific">Orlajensenia flava</name>
    <dbReference type="NCBI Taxonomy" id="2565934"/>
    <lineage>
        <taxon>Bacteria</taxon>
        <taxon>Bacillati</taxon>
        <taxon>Actinomycetota</taxon>
        <taxon>Actinomycetes</taxon>
        <taxon>Micrococcales</taxon>
        <taxon>Microbacteriaceae</taxon>
        <taxon>Orlajensenia</taxon>
    </lineage>
</organism>
<feature type="domain" description="Nuclease associated modular" evidence="2">
    <location>
        <begin position="148"/>
        <end position="164"/>
    </location>
</feature>
<accession>A0A4S4FW77</accession>
<dbReference type="SMART" id="SM00496">
    <property type="entry name" value="IENR2"/>
    <property type="match status" value="3"/>
</dbReference>
<dbReference type="InterPro" id="IPR003611">
    <property type="entry name" value="NUMOD3"/>
</dbReference>
<dbReference type="Pfam" id="PF07460">
    <property type="entry name" value="NUMOD3"/>
    <property type="match status" value="2"/>
</dbReference>
<feature type="domain" description="Nuclease associated modular" evidence="2">
    <location>
        <begin position="210"/>
        <end position="226"/>
    </location>
</feature>
<reference evidence="3 4" key="1">
    <citation type="submission" date="2019-04" db="EMBL/GenBank/DDBJ databases">
        <authorList>
            <person name="Jiang L."/>
        </authorList>
    </citation>
    <scope>NUCLEOTIDE SEQUENCE [LARGE SCALE GENOMIC DNA]</scope>
    <source>
        <strain evidence="3 4">YIM 131861</strain>
    </source>
</reference>
<protein>
    <submittedName>
        <fullName evidence="3">NUMOD3 motif protein</fullName>
    </submittedName>
</protein>
<comment type="caution">
    <text evidence="3">The sequence shown here is derived from an EMBL/GenBank/DDBJ whole genome shotgun (WGS) entry which is preliminary data.</text>
</comment>
<dbReference type="Proteomes" id="UP000307380">
    <property type="component" value="Unassembled WGS sequence"/>
</dbReference>
<proteinExistence type="predicted"/>
<evidence type="ECO:0000256" key="1">
    <source>
        <dbReference type="SAM" id="MobiDB-lite"/>
    </source>
</evidence>